<dbReference type="STRING" id="1033802.SSPSH_002494"/>
<keyword evidence="3" id="KW-0862">Zinc</keyword>
<evidence type="ECO:0000313" key="5">
    <source>
        <dbReference type="EMBL" id="ERJ18580.1"/>
    </source>
</evidence>
<dbReference type="Pfam" id="PF09413">
    <property type="entry name" value="DUF2007"/>
    <property type="match status" value="1"/>
</dbReference>
<dbReference type="InterPro" id="IPR001876">
    <property type="entry name" value="Znf_RanBP2"/>
</dbReference>
<gene>
    <name evidence="5" type="ORF">SSPSH_002494</name>
</gene>
<reference evidence="5 6" key="1">
    <citation type="journal article" date="2011" name="J. Bacteriol.">
        <title>Genome sequence of Salinisphaera shabanensis, a gammaproteobacterium from the harsh, variable environment of the brine-seawater interface of the Shaban Deep in the Red Sea.</title>
        <authorList>
            <person name="Antunes A."/>
            <person name="Alam I."/>
            <person name="Bajic V.B."/>
            <person name="Stingl U."/>
        </authorList>
    </citation>
    <scope>NUCLEOTIDE SEQUENCE [LARGE SCALE GENOMIC DNA]</scope>
    <source>
        <strain evidence="5 6">E1L3A</strain>
    </source>
</reference>
<feature type="domain" description="RanBP2-type" evidence="4">
    <location>
        <begin position="75"/>
        <end position="105"/>
    </location>
</feature>
<protein>
    <submittedName>
        <fullName evidence="5">Zinc-finger-like domain-containing protein</fullName>
    </submittedName>
</protein>
<evidence type="ECO:0000256" key="2">
    <source>
        <dbReference type="ARBA" id="ARBA00022771"/>
    </source>
</evidence>
<dbReference type="PROSITE" id="PS50199">
    <property type="entry name" value="ZF_RANBP2_2"/>
    <property type="match status" value="1"/>
</dbReference>
<sequence length="106" mass="11790">MSAREVYLAADPVNAEIAKDVLVNHGIGAHVRNQYLWGGMGDLPANVYPSVWVDEADDYDAARALIRDFERGALNDGRPWQCSACGEYLDAQFQQCWNCETLKPAD</sequence>
<accession>U2EKX9</accession>
<dbReference type="OrthoDB" id="9814654at2"/>
<dbReference type="RefSeq" id="WP_006914927.1">
    <property type="nucleotide sequence ID" value="NZ_AFNV02000017.1"/>
</dbReference>
<keyword evidence="6" id="KW-1185">Reference proteome</keyword>
<dbReference type="GO" id="GO:0008270">
    <property type="term" value="F:zinc ion binding"/>
    <property type="evidence" value="ECO:0007669"/>
    <property type="project" value="UniProtKB-KW"/>
</dbReference>
<evidence type="ECO:0000313" key="6">
    <source>
        <dbReference type="Proteomes" id="UP000006242"/>
    </source>
</evidence>
<dbReference type="Proteomes" id="UP000006242">
    <property type="component" value="Unassembled WGS sequence"/>
</dbReference>
<keyword evidence="2" id="KW-0863">Zinc-finger</keyword>
<evidence type="ECO:0000256" key="1">
    <source>
        <dbReference type="ARBA" id="ARBA00022723"/>
    </source>
</evidence>
<evidence type="ECO:0000259" key="4">
    <source>
        <dbReference type="PROSITE" id="PS50199"/>
    </source>
</evidence>
<keyword evidence="1" id="KW-0479">Metal-binding</keyword>
<organism evidence="5 6">
    <name type="scientific">Salinisphaera shabanensis E1L3A</name>
    <dbReference type="NCBI Taxonomy" id="1033802"/>
    <lineage>
        <taxon>Bacteria</taxon>
        <taxon>Pseudomonadati</taxon>
        <taxon>Pseudomonadota</taxon>
        <taxon>Gammaproteobacteria</taxon>
        <taxon>Salinisphaerales</taxon>
        <taxon>Salinisphaeraceae</taxon>
        <taxon>Salinisphaera</taxon>
    </lineage>
</organism>
<dbReference type="AlphaFoldDB" id="U2EKX9"/>
<evidence type="ECO:0000256" key="3">
    <source>
        <dbReference type="ARBA" id="ARBA00022833"/>
    </source>
</evidence>
<proteinExistence type="predicted"/>
<name>U2EKX9_9GAMM</name>
<dbReference type="InterPro" id="IPR018551">
    <property type="entry name" value="DUF2007"/>
</dbReference>
<reference evidence="5 6" key="2">
    <citation type="journal article" date="2013" name="PLoS ONE">
        <title>INDIGO - INtegrated Data Warehouse of MIcrobial GenOmes with Examples from the Red Sea Extremophiles.</title>
        <authorList>
            <person name="Alam I."/>
            <person name="Antunes A."/>
            <person name="Kamau A.A."/>
            <person name="Ba Alawi W."/>
            <person name="Kalkatawi M."/>
            <person name="Stingl U."/>
            <person name="Bajic V.B."/>
        </authorList>
    </citation>
    <scope>NUCLEOTIDE SEQUENCE [LARGE SCALE GENOMIC DNA]</scope>
    <source>
        <strain evidence="5 6">E1L3A</strain>
    </source>
</reference>
<dbReference type="EMBL" id="AFNV02000017">
    <property type="protein sequence ID" value="ERJ18580.1"/>
    <property type="molecule type" value="Genomic_DNA"/>
</dbReference>
<comment type="caution">
    <text evidence="5">The sequence shown here is derived from an EMBL/GenBank/DDBJ whole genome shotgun (WGS) entry which is preliminary data.</text>
</comment>